<dbReference type="InterPro" id="IPR013538">
    <property type="entry name" value="ASHA1/2-like_C"/>
</dbReference>
<gene>
    <name evidence="3" type="ORF">J5A53_03715</name>
    <name evidence="4" type="ORF">NCTC12967_02364</name>
</gene>
<dbReference type="RefSeq" id="WP_041696657.1">
    <property type="nucleotide sequence ID" value="NZ_CAJZDL010000122.1"/>
</dbReference>
<evidence type="ECO:0000313" key="4">
    <source>
        <dbReference type="EMBL" id="VEH71054.1"/>
    </source>
</evidence>
<dbReference type="OrthoDB" id="9803476at2"/>
<dbReference type="InterPro" id="IPR023393">
    <property type="entry name" value="START-like_dom_sf"/>
</dbReference>
<reference evidence="3" key="2">
    <citation type="submission" date="2021-03" db="EMBL/GenBank/DDBJ databases">
        <title>Human Oral Microbial Genomes.</title>
        <authorList>
            <person name="Johnston C.D."/>
            <person name="Chen T."/>
            <person name="Dewhirst F.E."/>
        </authorList>
    </citation>
    <scope>NUCLEOTIDE SEQUENCE</scope>
    <source>
        <strain evidence="3">F0714</strain>
    </source>
</reference>
<evidence type="ECO:0000256" key="1">
    <source>
        <dbReference type="ARBA" id="ARBA00006817"/>
    </source>
</evidence>
<evidence type="ECO:0000313" key="3">
    <source>
        <dbReference type="EMBL" id="QUC11814.1"/>
    </source>
</evidence>
<sequence length="142" mass="15877">MTSTQVHRIFIKAAPEAIWEAITKPEFTRRYFFGSSIDTTTQPGSPCVYRSTDAPLVDGEVLESDPNHRFVITWRSLYHPPSVDEPASRVTWLIEPQEGGHCCLTVIHDRLDSSPNTAKNVGAAWMFVLSGLKTVVETGESW</sequence>
<keyword evidence="5" id="KW-1185">Reference proteome</keyword>
<dbReference type="GeneID" id="64407805"/>
<name>A0A3N4CZY7_9ACTN</name>
<dbReference type="Proteomes" id="UP000273044">
    <property type="component" value="Chromosome"/>
</dbReference>
<dbReference type="EMBL" id="CP072385">
    <property type="protein sequence ID" value="QUC11814.1"/>
    <property type="molecule type" value="Genomic_DNA"/>
</dbReference>
<evidence type="ECO:0000313" key="5">
    <source>
        <dbReference type="Proteomes" id="UP000273044"/>
    </source>
</evidence>
<organism evidence="4 5">
    <name type="scientific">Arachnia propionica</name>
    <dbReference type="NCBI Taxonomy" id="1750"/>
    <lineage>
        <taxon>Bacteria</taxon>
        <taxon>Bacillati</taxon>
        <taxon>Actinomycetota</taxon>
        <taxon>Actinomycetes</taxon>
        <taxon>Propionibacteriales</taxon>
        <taxon>Propionibacteriaceae</taxon>
        <taxon>Arachnia</taxon>
    </lineage>
</organism>
<accession>A0A3N4CZY7</accession>
<dbReference type="EMBL" id="LR134406">
    <property type="protein sequence ID" value="VEH71054.1"/>
    <property type="molecule type" value="Genomic_DNA"/>
</dbReference>
<dbReference type="Proteomes" id="UP000677180">
    <property type="component" value="Chromosome"/>
</dbReference>
<dbReference type="Gene3D" id="3.30.530.20">
    <property type="match status" value="1"/>
</dbReference>
<dbReference type="Pfam" id="PF08327">
    <property type="entry name" value="AHSA1"/>
    <property type="match status" value="1"/>
</dbReference>
<comment type="similarity">
    <text evidence="1">Belongs to the AHA1 family.</text>
</comment>
<protein>
    <submittedName>
        <fullName evidence="4">Activator of Hsp90 ATPase homolog 1-like protein</fullName>
    </submittedName>
    <submittedName>
        <fullName evidence="3">SRPBCC family protein</fullName>
    </submittedName>
</protein>
<feature type="domain" description="Activator of Hsp90 ATPase homologue 1/2-like C-terminal" evidence="2">
    <location>
        <begin position="12"/>
        <end position="137"/>
    </location>
</feature>
<reference evidence="4 5" key="1">
    <citation type="submission" date="2018-12" db="EMBL/GenBank/DDBJ databases">
        <authorList>
            <consortium name="Pathogen Informatics"/>
        </authorList>
    </citation>
    <scope>NUCLEOTIDE SEQUENCE [LARGE SCALE GENOMIC DNA]</scope>
    <source>
        <strain evidence="4 5">NCTC12967</strain>
    </source>
</reference>
<dbReference type="AlphaFoldDB" id="A0A3N4CZY7"/>
<evidence type="ECO:0000259" key="2">
    <source>
        <dbReference type="Pfam" id="PF08327"/>
    </source>
</evidence>
<dbReference type="SUPFAM" id="SSF55961">
    <property type="entry name" value="Bet v1-like"/>
    <property type="match status" value="1"/>
</dbReference>
<proteinExistence type="inferred from homology"/>
<dbReference type="CDD" id="cd08893">
    <property type="entry name" value="SRPBCC_CalC_Aha1-like_GntR-HTH"/>
    <property type="match status" value="1"/>
</dbReference>